<dbReference type="EMBL" id="JBFPJR010000013">
    <property type="protein sequence ID" value="MEX0427782.1"/>
    <property type="molecule type" value="Genomic_DNA"/>
</dbReference>
<dbReference type="InterPro" id="IPR025859">
    <property type="entry name" value="AurF/CmlI"/>
</dbReference>
<dbReference type="Pfam" id="PF11583">
    <property type="entry name" value="AurF"/>
    <property type="match status" value="1"/>
</dbReference>
<evidence type="ECO:0000313" key="1">
    <source>
        <dbReference type="EMBL" id="MEX0427782.1"/>
    </source>
</evidence>
<comment type="caution">
    <text evidence="1">The sequence shown here is derived from an EMBL/GenBank/DDBJ whole genome shotgun (WGS) entry which is preliminary data.</text>
</comment>
<dbReference type="Proteomes" id="UP001556631">
    <property type="component" value="Unassembled WGS sequence"/>
</dbReference>
<dbReference type="InterPro" id="IPR009078">
    <property type="entry name" value="Ferritin-like_SF"/>
</dbReference>
<evidence type="ECO:0000313" key="2">
    <source>
        <dbReference type="Proteomes" id="UP001556631"/>
    </source>
</evidence>
<dbReference type="InterPro" id="IPR012348">
    <property type="entry name" value="RNR-like"/>
</dbReference>
<proteinExistence type="predicted"/>
<sequence length="333" mass="37995">MVAMKAERHEGAHVPQGRQGYRETLRTLSDASVEQHFDAFKDIAWDSPEFAVIADDDRWILSDADPIGGHEWYRSLPREKQIAVGMYRMAQVCKTGVHFEQLLISGLMFYLLDAENGNPEFRYATHEATEETHHNQMFQELVNRVCPETTGAPKWLTTTIPLIAVISRFFPELFFLVILAGEEPIDHLQKDILRHTRSGHPLMERIMQIHVAEEARHIGFAHTYLTEHVPHLDVVRKTVLALSFPVILRLGCDAIIKPSRPAQRDMGIPPEIAKELWWDSPASRKSLRDLFSDVRMLADDLGLRGRIPRLVWKAMGIDGRPARFRSEPTNAAA</sequence>
<dbReference type="SUPFAM" id="SSF47240">
    <property type="entry name" value="Ferritin-like"/>
    <property type="match status" value="1"/>
</dbReference>
<accession>A0ABV3SXW1</accession>
<dbReference type="Gene3D" id="1.10.620.20">
    <property type="entry name" value="Ribonucleotide Reductase, subunit A"/>
    <property type="match status" value="1"/>
</dbReference>
<keyword evidence="2" id="KW-1185">Reference proteome</keyword>
<name>A0ABV3SXW1_9ACTN</name>
<dbReference type="RefSeq" id="WP_367993494.1">
    <property type="nucleotide sequence ID" value="NZ_JBFPJR010000013.1"/>
</dbReference>
<organism evidence="1 2">
    <name type="scientific">Nocardioides eburneus</name>
    <dbReference type="NCBI Taxonomy" id="3231482"/>
    <lineage>
        <taxon>Bacteria</taxon>
        <taxon>Bacillati</taxon>
        <taxon>Actinomycetota</taxon>
        <taxon>Actinomycetes</taxon>
        <taxon>Propionibacteriales</taxon>
        <taxon>Nocardioidaceae</taxon>
        <taxon>Nocardioides</taxon>
    </lineage>
</organism>
<gene>
    <name evidence="1" type="ORF">AB3X52_09140</name>
</gene>
<protein>
    <submittedName>
        <fullName evidence="1">Diiron oxygenase</fullName>
    </submittedName>
</protein>
<reference evidence="1 2" key="1">
    <citation type="submission" date="2024-07" db="EMBL/GenBank/DDBJ databases">
        <authorList>
            <person name="Lee S."/>
            <person name="Kang M."/>
        </authorList>
    </citation>
    <scope>NUCLEOTIDE SEQUENCE [LARGE SCALE GENOMIC DNA]</scope>
    <source>
        <strain evidence="1 2">DS6</strain>
    </source>
</reference>